<sequence>MADDGNTLGFTLWPANDNAGQEAWFTEEKNSDWKLWSDVRAKDIGAWALLDATILQVLDIKAKDFREWRDQAYESLLAEEPLSTTKRIQPEQAESVATKLIELIQGSDDKPWSNNKTTWTKGCFLVYGPRMASLWKKSISKGRFKSAEDTPSKDMNSDPRLSSTPTPRSKQKARPRIPLSFTKPMTAKTPSAGSPDTSTAMSNSPNKRMRTNESVDSAPAGDRRMAELDEITDAMRKIRPTTFLVQRNIIVHLIGPKFSESESIAVGIGALVIEECAFAKPEDIRPEHLGWRIFCEILRDMDSNCFIQNGGLRDPDDPLVLLDPIDQLVLEYESPSERGRIGIIDNEIQWQRAIGILEFYVEVDGRDRDIHFVARG</sequence>
<evidence type="ECO:0000313" key="3">
    <source>
        <dbReference type="EMBL" id="KAK2630130.1"/>
    </source>
</evidence>
<feature type="compositionally biased region" description="Basic and acidic residues" evidence="1">
    <location>
        <begin position="145"/>
        <end position="157"/>
    </location>
</feature>
<dbReference type="EMBL" id="JAUBYV010000008">
    <property type="protein sequence ID" value="KAK2625220.1"/>
    <property type="molecule type" value="Genomic_DNA"/>
</dbReference>
<keyword evidence="4" id="KW-1185">Reference proteome</keyword>
<dbReference type="EMBL" id="JAUBYV010000001">
    <property type="protein sequence ID" value="KAK2630130.1"/>
    <property type="molecule type" value="Genomic_DNA"/>
</dbReference>
<evidence type="ECO:0000256" key="1">
    <source>
        <dbReference type="SAM" id="MobiDB-lite"/>
    </source>
</evidence>
<organism evidence="2 4">
    <name type="scientific">Diplocarpon rosae</name>
    <dbReference type="NCBI Taxonomy" id="946125"/>
    <lineage>
        <taxon>Eukaryota</taxon>
        <taxon>Fungi</taxon>
        <taxon>Dikarya</taxon>
        <taxon>Ascomycota</taxon>
        <taxon>Pezizomycotina</taxon>
        <taxon>Leotiomycetes</taxon>
        <taxon>Helotiales</taxon>
        <taxon>Drepanopezizaceae</taxon>
        <taxon>Diplocarpon</taxon>
    </lineage>
</organism>
<gene>
    <name evidence="3" type="ORF">QTJ16_000950</name>
    <name evidence="2" type="ORF">QTJ16_005589</name>
</gene>
<accession>A0AAD9SYW8</accession>
<protein>
    <submittedName>
        <fullName evidence="2">Uncharacterized protein</fullName>
    </submittedName>
</protein>
<proteinExistence type="predicted"/>
<name>A0AAD9SYW8_9HELO</name>
<dbReference type="AlphaFoldDB" id="A0AAD9SYW8"/>
<reference evidence="2" key="1">
    <citation type="submission" date="2023-06" db="EMBL/GenBank/DDBJ databases">
        <title>Draft genome of Marssonina rosae.</title>
        <authorList>
            <person name="Cheng Q."/>
        </authorList>
    </citation>
    <scope>NUCLEOTIDE SEQUENCE</scope>
    <source>
        <strain evidence="2">R4</strain>
    </source>
</reference>
<dbReference type="Proteomes" id="UP001285354">
    <property type="component" value="Unassembled WGS sequence"/>
</dbReference>
<feature type="compositionally biased region" description="Polar residues" evidence="1">
    <location>
        <begin position="159"/>
        <end position="168"/>
    </location>
</feature>
<evidence type="ECO:0000313" key="2">
    <source>
        <dbReference type="EMBL" id="KAK2625220.1"/>
    </source>
</evidence>
<feature type="compositionally biased region" description="Polar residues" evidence="1">
    <location>
        <begin position="188"/>
        <end position="206"/>
    </location>
</feature>
<evidence type="ECO:0000313" key="4">
    <source>
        <dbReference type="Proteomes" id="UP001285354"/>
    </source>
</evidence>
<feature type="region of interest" description="Disordered" evidence="1">
    <location>
        <begin position="143"/>
        <end position="221"/>
    </location>
</feature>
<comment type="caution">
    <text evidence="2">The sequence shown here is derived from an EMBL/GenBank/DDBJ whole genome shotgun (WGS) entry which is preliminary data.</text>
</comment>